<feature type="domain" description="UspA" evidence="2">
    <location>
        <begin position="2"/>
        <end position="141"/>
    </location>
</feature>
<dbReference type="Proteomes" id="UP001174908">
    <property type="component" value="Unassembled WGS sequence"/>
</dbReference>
<gene>
    <name evidence="3" type="ORF">QTH91_07075</name>
</gene>
<evidence type="ECO:0000256" key="1">
    <source>
        <dbReference type="ARBA" id="ARBA00008791"/>
    </source>
</evidence>
<proteinExistence type="inferred from homology"/>
<comment type="caution">
    <text evidence="3">The sequence shown here is derived from an EMBL/GenBank/DDBJ whole genome shotgun (WGS) entry which is preliminary data.</text>
</comment>
<dbReference type="Pfam" id="PF00582">
    <property type="entry name" value="Usp"/>
    <property type="match status" value="1"/>
</dbReference>
<evidence type="ECO:0000313" key="4">
    <source>
        <dbReference type="Proteomes" id="UP001174908"/>
    </source>
</evidence>
<dbReference type="EMBL" id="JASZYV010000001">
    <property type="protein sequence ID" value="MDM0044236.1"/>
    <property type="molecule type" value="Genomic_DNA"/>
</dbReference>
<keyword evidence="4" id="KW-1185">Reference proteome</keyword>
<accession>A0ABT7N8G6</accession>
<dbReference type="InterPro" id="IPR006016">
    <property type="entry name" value="UspA"/>
</dbReference>
<reference evidence="3" key="1">
    <citation type="submission" date="2023-06" db="EMBL/GenBank/DDBJ databases">
        <authorList>
            <person name="Jiang Y."/>
            <person name="Liu Q."/>
        </authorList>
    </citation>
    <scope>NUCLEOTIDE SEQUENCE</scope>
    <source>
        <strain evidence="3">CGMCC 1.12089</strain>
    </source>
</reference>
<dbReference type="RefSeq" id="WP_286659290.1">
    <property type="nucleotide sequence ID" value="NZ_JASZYV010000001.1"/>
</dbReference>
<dbReference type="PANTHER" id="PTHR46268">
    <property type="entry name" value="STRESS RESPONSE PROTEIN NHAX"/>
    <property type="match status" value="1"/>
</dbReference>
<dbReference type="SUPFAM" id="SSF52402">
    <property type="entry name" value="Adenine nucleotide alpha hydrolases-like"/>
    <property type="match status" value="1"/>
</dbReference>
<name>A0ABT7N8G6_9BURK</name>
<dbReference type="InterPro" id="IPR014729">
    <property type="entry name" value="Rossmann-like_a/b/a_fold"/>
</dbReference>
<evidence type="ECO:0000313" key="3">
    <source>
        <dbReference type="EMBL" id="MDM0044236.1"/>
    </source>
</evidence>
<dbReference type="PANTHER" id="PTHR46268:SF6">
    <property type="entry name" value="UNIVERSAL STRESS PROTEIN UP12"/>
    <property type="match status" value="1"/>
</dbReference>
<comment type="similarity">
    <text evidence="1">Belongs to the universal stress protein A family.</text>
</comment>
<protein>
    <submittedName>
        <fullName evidence="3">Universal stress protein</fullName>
    </submittedName>
</protein>
<dbReference type="PRINTS" id="PR01438">
    <property type="entry name" value="UNVRSLSTRESS"/>
</dbReference>
<dbReference type="CDD" id="cd00293">
    <property type="entry name" value="USP-like"/>
    <property type="match status" value="1"/>
</dbReference>
<dbReference type="InterPro" id="IPR006015">
    <property type="entry name" value="Universal_stress_UspA"/>
</dbReference>
<sequence length="141" mass="15004">MKIILAVDGSAYTAKALDYVATNRAMFVDGHELIAVHVCTGIPGHVTRHVSKDVVDDYYRDEQDKVLGPVKEKLAALAISNYRIDARHGHAAKEIIASATQNGAGLIVMGTHGHGIFGRALMGSVATKVVAESDTAVLLVR</sequence>
<evidence type="ECO:0000259" key="2">
    <source>
        <dbReference type="Pfam" id="PF00582"/>
    </source>
</evidence>
<dbReference type="Gene3D" id="3.40.50.620">
    <property type="entry name" value="HUPs"/>
    <property type="match status" value="1"/>
</dbReference>
<organism evidence="3 4">
    <name type="scientific">Variovorax dokdonensis</name>
    <dbReference type="NCBI Taxonomy" id="344883"/>
    <lineage>
        <taxon>Bacteria</taxon>
        <taxon>Pseudomonadati</taxon>
        <taxon>Pseudomonadota</taxon>
        <taxon>Betaproteobacteria</taxon>
        <taxon>Burkholderiales</taxon>
        <taxon>Comamonadaceae</taxon>
        <taxon>Variovorax</taxon>
    </lineage>
</organism>